<dbReference type="PANTHER" id="PTHR37823">
    <property type="entry name" value="CYTOCHROME C-553-LIKE"/>
    <property type="match status" value="1"/>
</dbReference>
<evidence type="ECO:0000256" key="3">
    <source>
        <dbReference type="ARBA" id="ARBA00022723"/>
    </source>
</evidence>
<reference evidence="8" key="2">
    <citation type="journal article" date="2021" name="Syst. Appl. Microbiol.">
        <title>Roseomonas hellenica sp. nov., isolated from roots of wild-growing Alkanna tinctoria.</title>
        <authorList>
            <person name="Rat A."/>
            <person name="Naranjo H.D."/>
            <person name="Lebbe L."/>
            <person name="Cnockaert M."/>
            <person name="Krigas N."/>
            <person name="Grigoriadou K."/>
            <person name="Maloupa E."/>
            <person name="Willems A."/>
        </authorList>
    </citation>
    <scope>NUCLEOTIDE SEQUENCE</scope>
    <source>
        <strain evidence="8">LMG 31231</strain>
    </source>
</reference>
<dbReference type="PANTHER" id="PTHR37823:SF1">
    <property type="entry name" value="CYTOCHROME C-553-LIKE"/>
    <property type="match status" value="1"/>
</dbReference>
<protein>
    <submittedName>
        <fullName evidence="8">Cytochrome c</fullName>
    </submittedName>
</protein>
<dbReference type="SUPFAM" id="SSF46626">
    <property type="entry name" value="Cytochrome c"/>
    <property type="match status" value="1"/>
</dbReference>
<evidence type="ECO:0000256" key="5">
    <source>
        <dbReference type="ARBA" id="ARBA00023004"/>
    </source>
</evidence>
<dbReference type="Pfam" id="PF00034">
    <property type="entry name" value="Cytochrom_C"/>
    <property type="match status" value="1"/>
</dbReference>
<evidence type="ECO:0000256" key="2">
    <source>
        <dbReference type="ARBA" id="ARBA00022617"/>
    </source>
</evidence>
<proteinExistence type="predicted"/>
<evidence type="ECO:0000256" key="6">
    <source>
        <dbReference type="PROSITE-ProRule" id="PRU00433"/>
    </source>
</evidence>
<evidence type="ECO:0000259" key="7">
    <source>
        <dbReference type="PROSITE" id="PS51007"/>
    </source>
</evidence>
<dbReference type="EMBL" id="JAAEDM010000046">
    <property type="protein sequence ID" value="MBR0672644.1"/>
    <property type="molecule type" value="Genomic_DNA"/>
</dbReference>
<sequence>MSVLACSRRARAWCGRVAGPGVLLLVLAVLASVAARAANLTLEDGAGRITVETAALLARPDVTEIEIPADVGYGGTPRRYRAVPLAAVVALLPGAPPAGGVIEAQATDGFAAQMPLDLVLRAASGGARAWLAIEPQDAPWPPLPGKQASAGPFYVVWEHPEAARISPEYWPYQLAALRIVEPPAVRWPQIAVEASLPADHPARRGQEVYGAICLACHRINGGGSGEMGPDLNRPMNPTEYFQPAALRRFLRDPASLRTWPEQKMPGFGPEQISEAELDALIAYLAHMATRRPEGAR</sequence>
<accession>A0A9X9WZR5</accession>
<evidence type="ECO:0000313" key="8">
    <source>
        <dbReference type="EMBL" id="MBR0672644.1"/>
    </source>
</evidence>
<dbReference type="InterPro" id="IPR051811">
    <property type="entry name" value="Cytochrome_c550/c551-like"/>
</dbReference>
<keyword evidence="2 6" id="KW-0349">Heme</keyword>
<dbReference type="AlphaFoldDB" id="A0A9X9WZR5"/>
<feature type="domain" description="Cytochrome c" evidence="7">
    <location>
        <begin position="200"/>
        <end position="288"/>
    </location>
</feature>
<keyword evidence="9" id="KW-1185">Reference proteome</keyword>
<evidence type="ECO:0000313" key="9">
    <source>
        <dbReference type="Proteomes" id="UP001138751"/>
    </source>
</evidence>
<dbReference type="InterPro" id="IPR009056">
    <property type="entry name" value="Cyt_c-like_dom"/>
</dbReference>
<dbReference type="InterPro" id="IPR036909">
    <property type="entry name" value="Cyt_c-like_dom_sf"/>
</dbReference>
<gene>
    <name evidence="8" type="ORF">GXW76_15810</name>
</gene>
<dbReference type="PROSITE" id="PS51007">
    <property type="entry name" value="CYTC"/>
    <property type="match status" value="1"/>
</dbReference>
<comment type="caution">
    <text evidence="8">The sequence shown here is derived from an EMBL/GenBank/DDBJ whole genome shotgun (WGS) entry which is preliminary data.</text>
</comment>
<dbReference type="Proteomes" id="UP001138751">
    <property type="component" value="Unassembled WGS sequence"/>
</dbReference>
<dbReference type="GO" id="GO:0020037">
    <property type="term" value="F:heme binding"/>
    <property type="evidence" value="ECO:0007669"/>
    <property type="project" value="InterPro"/>
</dbReference>
<dbReference type="Gene3D" id="1.10.760.10">
    <property type="entry name" value="Cytochrome c-like domain"/>
    <property type="match status" value="1"/>
</dbReference>
<keyword evidence="1" id="KW-0813">Transport</keyword>
<keyword evidence="3 6" id="KW-0479">Metal-binding</keyword>
<reference evidence="8" key="1">
    <citation type="submission" date="2020-01" db="EMBL/GenBank/DDBJ databases">
        <authorList>
            <person name="Rat A."/>
        </authorList>
    </citation>
    <scope>NUCLEOTIDE SEQUENCE</scope>
    <source>
        <strain evidence="8">LMG 31231</strain>
    </source>
</reference>
<evidence type="ECO:0000256" key="4">
    <source>
        <dbReference type="ARBA" id="ARBA00022982"/>
    </source>
</evidence>
<dbReference type="GO" id="GO:0046872">
    <property type="term" value="F:metal ion binding"/>
    <property type="evidence" value="ECO:0007669"/>
    <property type="project" value="UniProtKB-KW"/>
</dbReference>
<keyword evidence="5 6" id="KW-0408">Iron</keyword>
<evidence type="ECO:0000256" key="1">
    <source>
        <dbReference type="ARBA" id="ARBA00022448"/>
    </source>
</evidence>
<organism evidence="8 9">
    <name type="scientific">Neoroseomonas soli</name>
    <dbReference type="NCBI Taxonomy" id="1081025"/>
    <lineage>
        <taxon>Bacteria</taxon>
        <taxon>Pseudomonadati</taxon>
        <taxon>Pseudomonadota</taxon>
        <taxon>Alphaproteobacteria</taxon>
        <taxon>Acetobacterales</taxon>
        <taxon>Acetobacteraceae</taxon>
        <taxon>Neoroseomonas</taxon>
    </lineage>
</organism>
<keyword evidence="4" id="KW-0249">Electron transport</keyword>
<dbReference type="GO" id="GO:0009055">
    <property type="term" value="F:electron transfer activity"/>
    <property type="evidence" value="ECO:0007669"/>
    <property type="project" value="InterPro"/>
</dbReference>
<name>A0A9X9WZR5_9PROT</name>